<evidence type="ECO:0000313" key="7">
    <source>
        <dbReference type="Proteomes" id="UP001597283"/>
    </source>
</evidence>
<evidence type="ECO:0000256" key="1">
    <source>
        <dbReference type="ARBA" id="ARBA00004141"/>
    </source>
</evidence>
<dbReference type="EMBL" id="JBHUFC010000003">
    <property type="protein sequence ID" value="MFD1788003.1"/>
    <property type="molecule type" value="Genomic_DNA"/>
</dbReference>
<dbReference type="RefSeq" id="WP_380940356.1">
    <property type="nucleotide sequence ID" value="NZ_JBHUFC010000003.1"/>
</dbReference>
<evidence type="ECO:0000256" key="3">
    <source>
        <dbReference type="ARBA" id="ARBA00022989"/>
    </source>
</evidence>
<organism evidence="6 7">
    <name type="scientific">Sphingomonas floccifaciens</name>
    <dbReference type="NCBI Taxonomy" id="1844115"/>
    <lineage>
        <taxon>Bacteria</taxon>
        <taxon>Pseudomonadati</taxon>
        <taxon>Pseudomonadota</taxon>
        <taxon>Alphaproteobacteria</taxon>
        <taxon>Sphingomonadales</taxon>
        <taxon>Sphingomonadaceae</taxon>
        <taxon>Sphingomonas</taxon>
    </lineage>
</organism>
<feature type="transmembrane region" description="Helical" evidence="5">
    <location>
        <begin position="25"/>
        <end position="47"/>
    </location>
</feature>
<sequence length="226" mass="23052">MIAAFFLSVGQLGDRRILAVLAKSLALTFALLATAGVGIWFGVRALAGWMGISAVGGDLAGAAAVLAGVALGWLIFRALAIAVIGIFADDVVAAVEAKHYPAALASAKPVPFARGLAMGGGSAARAVLWNVAAAPLYLILLATGVGTAIGFFVVNALLLGRDLGDMVAARHRQAAALPAFRQETRAARLLLGAIGTALLLIPFVNLLAPVLGAAMATHVFHRRLSK</sequence>
<evidence type="ECO:0000313" key="6">
    <source>
        <dbReference type="EMBL" id="MFD1788003.1"/>
    </source>
</evidence>
<gene>
    <name evidence="6" type="ORF">ACFSC3_10490</name>
</gene>
<dbReference type="InterPro" id="IPR059112">
    <property type="entry name" value="CysZ/EI24"/>
</dbReference>
<keyword evidence="3 5" id="KW-1133">Transmembrane helix</keyword>
<evidence type="ECO:0000256" key="2">
    <source>
        <dbReference type="ARBA" id="ARBA00022692"/>
    </source>
</evidence>
<reference evidence="7" key="1">
    <citation type="journal article" date="2019" name="Int. J. Syst. Evol. Microbiol.">
        <title>The Global Catalogue of Microorganisms (GCM) 10K type strain sequencing project: providing services to taxonomists for standard genome sequencing and annotation.</title>
        <authorList>
            <consortium name="The Broad Institute Genomics Platform"/>
            <consortium name="The Broad Institute Genome Sequencing Center for Infectious Disease"/>
            <person name="Wu L."/>
            <person name="Ma J."/>
        </authorList>
    </citation>
    <scope>NUCLEOTIDE SEQUENCE [LARGE SCALE GENOMIC DNA]</scope>
    <source>
        <strain evidence="7">Q85</strain>
    </source>
</reference>
<feature type="transmembrane region" description="Helical" evidence="5">
    <location>
        <begin position="189"/>
        <end position="216"/>
    </location>
</feature>
<comment type="subcellular location">
    <subcellularLocation>
        <location evidence="1">Membrane</location>
        <topology evidence="1">Multi-pass membrane protein</topology>
    </subcellularLocation>
</comment>
<dbReference type="Proteomes" id="UP001597283">
    <property type="component" value="Unassembled WGS sequence"/>
</dbReference>
<name>A0ABW4NE50_9SPHN</name>
<keyword evidence="2 5" id="KW-0812">Transmembrane</keyword>
<accession>A0ABW4NE50</accession>
<dbReference type="Pfam" id="PF07264">
    <property type="entry name" value="EI24"/>
    <property type="match status" value="1"/>
</dbReference>
<evidence type="ECO:0000256" key="5">
    <source>
        <dbReference type="SAM" id="Phobius"/>
    </source>
</evidence>
<keyword evidence="7" id="KW-1185">Reference proteome</keyword>
<protein>
    <submittedName>
        <fullName evidence="6">EI24 domain-containing protein</fullName>
    </submittedName>
</protein>
<keyword evidence="4 5" id="KW-0472">Membrane</keyword>
<feature type="transmembrane region" description="Helical" evidence="5">
    <location>
        <begin position="59"/>
        <end position="88"/>
    </location>
</feature>
<evidence type="ECO:0000256" key="4">
    <source>
        <dbReference type="ARBA" id="ARBA00023136"/>
    </source>
</evidence>
<comment type="caution">
    <text evidence="6">The sequence shown here is derived from an EMBL/GenBank/DDBJ whole genome shotgun (WGS) entry which is preliminary data.</text>
</comment>
<proteinExistence type="predicted"/>
<feature type="transmembrane region" description="Helical" evidence="5">
    <location>
        <begin position="136"/>
        <end position="160"/>
    </location>
</feature>